<dbReference type="Proteomes" id="UP001159641">
    <property type="component" value="Unassembled WGS sequence"/>
</dbReference>
<accession>A0AB34GJL7</accession>
<reference evidence="1 2" key="1">
    <citation type="submission" date="2022-11" db="EMBL/GenBank/DDBJ databases">
        <title>Whole genome sequence of Eschrichtius robustus ER-17-0199.</title>
        <authorList>
            <person name="Bruniche-Olsen A."/>
            <person name="Black A.N."/>
            <person name="Fields C.J."/>
            <person name="Walden K."/>
            <person name="Dewoody J.A."/>
        </authorList>
    </citation>
    <scope>NUCLEOTIDE SEQUENCE [LARGE SCALE GENOMIC DNA]</scope>
    <source>
        <strain evidence="1">ER-17-0199</strain>
        <tissue evidence="1">Blubber</tissue>
    </source>
</reference>
<protein>
    <submittedName>
        <fullName evidence="1">Uncharacterized protein</fullName>
    </submittedName>
</protein>
<dbReference type="AlphaFoldDB" id="A0AB34GJL7"/>
<gene>
    <name evidence="1" type="ORF">J1605_012689</name>
</gene>
<keyword evidence="2" id="KW-1185">Reference proteome</keyword>
<comment type="caution">
    <text evidence="1">The sequence shown here is derived from an EMBL/GenBank/DDBJ whole genome shotgun (WGS) entry which is preliminary data.</text>
</comment>
<proteinExistence type="predicted"/>
<evidence type="ECO:0000313" key="2">
    <source>
        <dbReference type="Proteomes" id="UP001159641"/>
    </source>
</evidence>
<sequence length="135" mass="15570">MMLSMVTKVMMKMMSSTMVMMMMDDIYDGDEDDDDDDDEDGDNKGCDLIYFYQDFADILQFSTGVENRQTLASPPSPTTGYDFEPKPTALRRIYWASLVAQWLRIRLPMQGTRVRALVRADPTCCRATKPVRHNY</sequence>
<organism evidence="1 2">
    <name type="scientific">Eschrichtius robustus</name>
    <name type="common">California gray whale</name>
    <name type="synonym">Eschrichtius gibbosus</name>
    <dbReference type="NCBI Taxonomy" id="9764"/>
    <lineage>
        <taxon>Eukaryota</taxon>
        <taxon>Metazoa</taxon>
        <taxon>Chordata</taxon>
        <taxon>Craniata</taxon>
        <taxon>Vertebrata</taxon>
        <taxon>Euteleostomi</taxon>
        <taxon>Mammalia</taxon>
        <taxon>Eutheria</taxon>
        <taxon>Laurasiatheria</taxon>
        <taxon>Artiodactyla</taxon>
        <taxon>Whippomorpha</taxon>
        <taxon>Cetacea</taxon>
        <taxon>Mysticeti</taxon>
        <taxon>Eschrichtiidae</taxon>
        <taxon>Eschrichtius</taxon>
    </lineage>
</organism>
<dbReference type="EMBL" id="JAIQCJ010002228">
    <property type="protein sequence ID" value="KAJ8779227.1"/>
    <property type="molecule type" value="Genomic_DNA"/>
</dbReference>
<name>A0AB34GJL7_ESCRO</name>
<evidence type="ECO:0000313" key="1">
    <source>
        <dbReference type="EMBL" id="KAJ8779227.1"/>
    </source>
</evidence>